<organism evidence="1 2">
    <name type="scientific">Microbacterium thalassium</name>
    <dbReference type="NCBI Taxonomy" id="362649"/>
    <lineage>
        <taxon>Bacteria</taxon>
        <taxon>Bacillati</taxon>
        <taxon>Actinomycetota</taxon>
        <taxon>Actinomycetes</taxon>
        <taxon>Micrococcales</taxon>
        <taxon>Microbacteriaceae</taxon>
        <taxon>Microbacterium</taxon>
    </lineage>
</organism>
<keyword evidence="2" id="KW-1185">Reference proteome</keyword>
<sequence>MITLVIATALAVAGVAATAFALPRDGYRRTPTDWTRLP</sequence>
<dbReference type="EMBL" id="JACHML010000001">
    <property type="protein sequence ID" value="MBB6390450.1"/>
    <property type="molecule type" value="Genomic_DNA"/>
</dbReference>
<dbReference type="AlphaFoldDB" id="A0A7X0KTT0"/>
<accession>A0A7X0KTT0</accession>
<proteinExistence type="predicted"/>
<dbReference type="Proteomes" id="UP000537775">
    <property type="component" value="Unassembled WGS sequence"/>
</dbReference>
<protein>
    <submittedName>
        <fullName evidence="1">Uncharacterized protein</fullName>
    </submittedName>
</protein>
<gene>
    <name evidence="1" type="ORF">HD594_000763</name>
</gene>
<comment type="caution">
    <text evidence="1">The sequence shown here is derived from an EMBL/GenBank/DDBJ whole genome shotgun (WGS) entry which is preliminary data.</text>
</comment>
<reference evidence="1 2" key="1">
    <citation type="submission" date="2020-08" db="EMBL/GenBank/DDBJ databases">
        <title>Sequencing the genomes of 1000 actinobacteria strains.</title>
        <authorList>
            <person name="Klenk H.-P."/>
        </authorList>
    </citation>
    <scope>NUCLEOTIDE SEQUENCE [LARGE SCALE GENOMIC DNA]</scope>
    <source>
        <strain evidence="1 2">DSM 12511</strain>
    </source>
</reference>
<evidence type="ECO:0000313" key="1">
    <source>
        <dbReference type="EMBL" id="MBB6390450.1"/>
    </source>
</evidence>
<name>A0A7X0KTT0_9MICO</name>
<evidence type="ECO:0000313" key="2">
    <source>
        <dbReference type="Proteomes" id="UP000537775"/>
    </source>
</evidence>